<reference evidence="3 4" key="1">
    <citation type="submission" date="2014-12" db="EMBL/GenBank/DDBJ databases">
        <title>Draft Genome Sequence of Pseudoalteromonas luteoviolacea HI1.</title>
        <authorList>
            <person name="Asahina A.Y."/>
            <person name="Hadfield M.G."/>
        </authorList>
    </citation>
    <scope>NUCLEOTIDE SEQUENCE [LARGE SCALE GENOMIC DNA]</scope>
    <source>
        <strain evidence="3 4">HI1</strain>
    </source>
</reference>
<comment type="caution">
    <text evidence="3">The sequence shown here is derived from an EMBL/GenBank/DDBJ whole genome shotgun (WGS) entry which is preliminary data.</text>
</comment>
<dbReference type="InterPro" id="IPR032466">
    <property type="entry name" value="Metal_Hydrolase"/>
</dbReference>
<protein>
    <submittedName>
        <fullName evidence="3">Amidohydrolase</fullName>
    </submittedName>
</protein>
<dbReference type="OrthoDB" id="9802793at2"/>
<keyword evidence="3" id="KW-0378">Hydrolase</keyword>
<accession>A0A0C1QQ27</accession>
<name>A0A0C1QQ27_9GAMM</name>
<dbReference type="InterPro" id="IPR006680">
    <property type="entry name" value="Amidohydro-rel"/>
</dbReference>
<evidence type="ECO:0000259" key="2">
    <source>
        <dbReference type="Pfam" id="PF01979"/>
    </source>
</evidence>
<dbReference type="Proteomes" id="UP000031327">
    <property type="component" value="Unassembled WGS sequence"/>
</dbReference>
<evidence type="ECO:0000313" key="3">
    <source>
        <dbReference type="EMBL" id="KID57162.1"/>
    </source>
</evidence>
<evidence type="ECO:0000313" key="4">
    <source>
        <dbReference type="Proteomes" id="UP000031327"/>
    </source>
</evidence>
<gene>
    <name evidence="3" type="ORF">JF50_07935</name>
</gene>
<evidence type="ECO:0000256" key="1">
    <source>
        <dbReference type="SAM" id="SignalP"/>
    </source>
</evidence>
<organism evidence="3 4">
    <name type="scientific">Pseudoalteromonas luteoviolacea</name>
    <dbReference type="NCBI Taxonomy" id="43657"/>
    <lineage>
        <taxon>Bacteria</taxon>
        <taxon>Pseudomonadati</taxon>
        <taxon>Pseudomonadota</taxon>
        <taxon>Gammaproteobacteria</taxon>
        <taxon>Alteromonadales</taxon>
        <taxon>Pseudoalteromonadaceae</taxon>
        <taxon>Pseudoalteromonas</taxon>
    </lineage>
</organism>
<feature type="signal peptide" evidence="1">
    <location>
        <begin position="1"/>
        <end position="21"/>
    </location>
</feature>
<dbReference type="SUPFAM" id="SSF51556">
    <property type="entry name" value="Metallo-dependent hydrolases"/>
    <property type="match status" value="1"/>
</dbReference>
<dbReference type="Gene3D" id="3.20.20.140">
    <property type="entry name" value="Metal-dependent hydrolases"/>
    <property type="match status" value="1"/>
</dbReference>
<feature type="domain" description="Amidohydrolase-related" evidence="2">
    <location>
        <begin position="254"/>
        <end position="388"/>
    </location>
</feature>
<dbReference type="PANTHER" id="PTHR43135:SF3">
    <property type="entry name" value="ALPHA-D-RIBOSE 1-METHYLPHOSPHONATE 5-TRIPHOSPHATE DIPHOSPHATASE"/>
    <property type="match status" value="1"/>
</dbReference>
<dbReference type="InterPro" id="IPR051781">
    <property type="entry name" value="Metallo-dep_Hydrolase"/>
</dbReference>
<dbReference type="Gene3D" id="2.30.40.10">
    <property type="entry name" value="Urease, subunit C, domain 1"/>
    <property type="match status" value="1"/>
</dbReference>
<dbReference type="SUPFAM" id="SSF51338">
    <property type="entry name" value="Composite domain of metallo-dependent hydrolases"/>
    <property type="match status" value="1"/>
</dbReference>
<proteinExistence type="predicted"/>
<dbReference type="EMBL" id="JWIC01000005">
    <property type="protein sequence ID" value="KID57162.1"/>
    <property type="molecule type" value="Genomic_DNA"/>
</dbReference>
<dbReference type="RefSeq" id="WP_039608939.1">
    <property type="nucleotide sequence ID" value="NZ_JWIC01000005.1"/>
</dbReference>
<dbReference type="PANTHER" id="PTHR43135">
    <property type="entry name" value="ALPHA-D-RIBOSE 1-METHYLPHOSPHONATE 5-TRIPHOSPHATE DIPHOSPHATASE"/>
    <property type="match status" value="1"/>
</dbReference>
<feature type="chain" id="PRO_5002137556" evidence="1">
    <location>
        <begin position="22"/>
        <end position="413"/>
    </location>
</feature>
<dbReference type="GO" id="GO:0016810">
    <property type="term" value="F:hydrolase activity, acting on carbon-nitrogen (but not peptide) bonds"/>
    <property type="evidence" value="ECO:0007669"/>
    <property type="project" value="InterPro"/>
</dbReference>
<dbReference type="InterPro" id="IPR011059">
    <property type="entry name" value="Metal-dep_hydrolase_composite"/>
</dbReference>
<dbReference type="AlphaFoldDB" id="A0A0C1QQ27"/>
<dbReference type="Pfam" id="PF01979">
    <property type="entry name" value="Amidohydro_1"/>
    <property type="match status" value="1"/>
</dbReference>
<sequence>MNKFKLSILTGALLSSSAVFAQVTAITNATVHTLTKQGVLENATVVIENGKITAVNPKSFSADITVDAQGKVLTPGLIGTMNQLGLVEVGAVSRSVDAYDKSGIEFDPSSAFNPRSSLIPYARKGGLTQNLSIPSLPWGESGVFMGLGFVADLSGEFGSVTDSHSALIVDLGAVSGDGSRAASLQAFSKKLSEQKKKLASKKDKKDDKEPSSEEKLLTDVLNGKLPVVASASRASQLLELIKLKEKFGLNLIIEGAQDAVLVKDELAKAKVPVIVSSVANLPTGFDALHANLGNAGTLEKAGVKVILNVAGDGSHNVYQMRFNAGIAVANGMSHEGALKAMTVNVADAFGIEGGKIAKGERADVVLWTADPFEFSTRVDKIWINGEQVTTESRHDKLTERYTTDSSMPRGYTK</sequence>
<keyword evidence="1" id="KW-0732">Signal</keyword>